<dbReference type="InterPro" id="IPR009081">
    <property type="entry name" value="PP-bd_ACP"/>
</dbReference>
<dbReference type="FunFam" id="3.40.50.980:FF:000001">
    <property type="entry name" value="Non-ribosomal peptide synthetase"/>
    <property type="match status" value="1"/>
</dbReference>
<evidence type="ECO:0000256" key="6">
    <source>
        <dbReference type="ARBA" id="ARBA00022737"/>
    </source>
</evidence>
<evidence type="ECO:0000256" key="3">
    <source>
        <dbReference type="ARBA" id="ARBA00022553"/>
    </source>
</evidence>
<dbReference type="Pfam" id="PF00550">
    <property type="entry name" value="PP-binding"/>
    <property type="match status" value="4"/>
</dbReference>
<dbReference type="Pfam" id="PF00668">
    <property type="entry name" value="Condensation"/>
    <property type="match status" value="4"/>
</dbReference>
<proteinExistence type="inferred from homology"/>
<dbReference type="SUPFAM" id="SSF52777">
    <property type="entry name" value="CoA-dependent acyltransferases"/>
    <property type="match status" value="8"/>
</dbReference>
<keyword evidence="2" id="KW-0596">Phosphopantetheine</keyword>
<comment type="caution">
    <text evidence="10">The sequence shown here is derived from an EMBL/GenBank/DDBJ whole genome shotgun (WGS) entry which is preliminary data.</text>
</comment>
<dbReference type="InterPro" id="IPR000873">
    <property type="entry name" value="AMP-dep_synth/lig_dom"/>
</dbReference>
<organism evidence="10 11">
    <name type="scientific">Trichoderma gamsii</name>
    <dbReference type="NCBI Taxonomy" id="398673"/>
    <lineage>
        <taxon>Eukaryota</taxon>
        <taxon>Fungi</taxon>
        <taxon>Dikarya</taxon>
        <taxon>Ascomycota</taxon>
        <taxon>Pezizomycotina</taxon>
        <taxon>Sordariomycetes</taxon>
        <taxon>Hypocreomycetidae</taxon>
        <taxon>Hypocreales</taxon>
        <taxon>Hypocreaceae</taxon>
        <taxon>Trichoderma</taxon>
    </lineage>
</organism>
<dbReference type="InterPro" id="IPR006162">
    <property type="entry name" value="Ppantetheine_attach_site"/>
</dbReference>
<dbReference type="InterPro" id="IPR001242">
    <property type="entry name" value="Condensation_dom"/>
</dbReference>
<comment type="pathway">
    <text evidence="1">Secondary metabolite biosynthesis.</text>
</comment>
<dbReference type="PROSITE" id="PS50075">
    <property type="entry name" value="CARRIER"/>
    <property type="match status" value="4"/>
</dbReference>
<protein>
    <recommendedName>
        <fullName evidence="9">Carrier domain-containing protein</fullName>
    </recommendedName>
</protein>
<evidence type="ECO:0000256" key="7">
    <source>
        <dbReference type="ARBA" id="ARBA00029443"/>
    </source>
</evidence>
<dbReference type="PANTHER" id="PTHR45527">
    <property type="entry name" value="NONRIBOSOMAL PEPTIDE SYNTHETASE"/>
    <property type="match status" value="1"/>
</dbReference>
<dbReference type="SMART" id="SM00823">
    <property type="entry name" value="PKS_PP"/>
    <property type="match status" value="3"/>
</dbReference>
<dbReference type="GO" id="GO:0043041">
    <property type="term" value="P:amino acid activation for nonribosomal peptide biosynthetic process"/>
    <property type="evidence" value="ECO:0007669"/>
    <property type="project" value="TreeGrafter"/>
</dbReference>
<dbReference type="GO" id="GO:0016874">
    <property type="term" value="F:ligase activity"/>
    <property type="evidence" value="ECO:0007669"/>
    <property type="project" value="UniProtKB-KW"/>
</dbReference>
<dbReference type="SMART" id="SM00827">
    <property type="entry name" value="PKS_AT"/>
    <property type="match status" value="1"/>
</dbReference>
<dbReference type="InterPro" id="IPR042099">
    <property type="entry name" value="ANL_N_sf"/>
</dbReference>
<dbReference type="InterPro" id="IPR016036">
    <property type="entry name" value="Malonyl_transacylase_ACP-bd"/>
</dbReference>
<feature type="domain" description="Carrier" evidence="9">
    <location>
        <begin position="2685"/>
        <end position="2761"/>
    </location>
</feature>
<dbReference type="Gene3D" id="3.30.300.30">
    <property type="match status" value="3"/>
</dbReference>
<dbReference type="InterPro" id="IPR045851">
    <property type="entry name" value="AMP-bd_C_sf"/>
</dbReference>
<evidence type="ECO:0000313" key="11">
    <source>
        <dbReference type="Proteomes" id="UP000236546"/>
    </source>
</evidence>
<dbReference type="SUPFAM" id="SSF52151">
    <property type="entry name" value="FabD/lysophospholipase-like"/>
    <property type="match status" value="1"/>
</dbReference>
<dbReference type="Pfam" id="PF00501">
    <property type="entry name" value="AMP-binding"/>
    <property type="match status" value="3"/>
</dbReference>
<dbReference type="FunFam" id="3.30.559.30:FF:000003">
    <property type="entry name" value="Nonribosomal peptide synthase SidD"/>
    <property type="match status" value="3"/>
</dbReference>
<dbReference type="Pfam" id="PF00698">
    <property type="entry name" value="Acyl_transf_1"/>
    <property type="match status" value="1"/>
</dbReference>
<feature type="domain" description="Carrier" evidence="9">
    <location>
        <begin position="3751"/>
        <end position="3827"/>
    </location>
</feature>
<dbReference type="NCBIfam" id="NF003417">
    <property type="entry name" value="PRK04813.1"/>
    <property type="match status" value="4"/>
</dbReference>
<dbReference type="Gene3D" id="3.40.50.12780">
    <property type="entry name" value="N-terminal domain of ligase-like"/>
    <property type="match status" value="4"/>
</dbReference>
<name>A0A2K0T263_9HYPO</name>
<keyword evidence="6" id="KW-0677">Repeat</keyword>
<comment type="similarity">
    <text evidence="8">Belongs to the NRP synthetase family.</text>
</comment>
<dbReference type="OrthoDB" id="416786at2759"/>
<dbReference type="Gene3D" id="1.10.1200.10">
    <property type="entry name" value="ACP-like"/>
    <property type="match status" value="4"/>
</dbReference>
<dbReference type="GO" id="GO:0044550">
    <property type="term" value="P:secondary metabolite biosynthetic process"/>
    <property type="evidence" value="ECO:0007669"/>
    <property type="project" value="TreeGrafter"/>
</dbReference>
<dbReference type="FunFam" id="3.30.300.30:FF:000015">
    <property type="entry name" value="Nonribosomal peptide synthase SidD"/>
    <property type="match status" value="3"/>
</dbReference>
<evidence type="ECO:0000313" key="10">
    <source>
        <dbReference type="EMBL" id="PNP39600.1"/>
    </source>
</evidence>
<dbReference type="InterPro" id="IPR020845">
    <property type="entry name" value="AMP-binding_CS"/>
</dbReference>
<dbReference type="InterPro" id="IPR014043">
    <property type="entry name" value="Acyl_transferase_dom"/>
</dbReference>
<reference evidence="10 11" key="1">
    <citation type="submission" date="2017-02" db="EMBL/GenBank/DDBJ databases">
        <title>Genomes of Trichoderma spp. with biocontrol activity.</title>
        <authorList>
            <person name="Gardiner D."/>
            <person name="Kazan K."/>
            <person name="Vos C."/>
            <person name="Harvey P."/>
        </authorList>
    </citation>
    <scope>NUCLEOTIDE SEQUENCE [LARGE SCALE GENOMIC DNA]</scope>
    <source>
        <strain evidence="10 11">A5MH</strain>
    </source>
</reference>
<evidence type="ECO:0000256" key="1">
    <source>
        <dbReference type="ARBA" id="ARBA00005179"/>
    </source>
</evidence>
<dbReference type="SUPFAM" id="SSF55048">
    <property type="entry name" value="Probable ACP-binding domain of malonyl-CoA ACP transacylase"/>
    <property type="match status" value="1"/>
</dbReference>
<evidence type="ECO:0000259" key="9">
    <source>
        <dbReference type="PROSITE" id="PS50075"/>
    </source>
</evidence>
<dbReference type="Gene3D" id="3.30.559.10">
    <property type="entry name" value="Chloramphenicol acetyltransferase-like domain"/>
    <property type="match status" value="4"/>
</dbReference>
<evidence type="ECO:0000256" key="2">
    <source>
        <dbReference type="ARBA" id="ARBA00022450"/>
    </source>
</evidence>
<evidence type="ECO:0000256" key="4">
    <source>
        <dbReference type="ARBA" id="ARBA00022598"/>
    </source>
</evidence>
<dbReference type="PROSITE" id="PS00012">
    <property type="entry name" value="PHOSPHOPANTETHEINE"/>
    <property type="match status" value="2"/>
</dbReference>
<keyword evidence="5" id="KW-0808">Transferase</keyword>
<feature type="domain" description="Carrier" evidence="9">
    <location>
        <begin position="504"/>
        <end position="584"/>
    </location>
</feature>
<dbReference type="Proteomes" id="UP000236546">
    <property type="component" value="Unassembled WGS sequence"/>
</dbReference>
<dbReference type="Gene3D" id="3.30.70.3290">
    <property type="match status" value="1"/>
</dbReference>
<sequence length="4368" mass="483198">MSISAADIAAKSGLSGSVDILKEPKDENGNRGGSIAPELILFSANNLTSLNEQIKIYSEYAMAHPELISDIAYTRAIRQEPSKYRAFTILGAGAKMLSTTLLAETSSALPSSIVMIFNGQGAQWAGMGKELLQLEEFKNDVKGMDTILRALKNPPTWTIEEEMQRLADDPLCRIESADIACMLSIALQIGLVHQFDRVGVKPKAVVGHSSGEIAAAYAAGLLTLDEAVTVAYYYGYVAGMCKSDGAMAVTGLSAEDTAQFLRPGVVVACENSPTSTTISGDRGAVEEVVASIHKSRPQVVTRKLHVNTAFHSQHMELLSGKYLALLEAEQMTPTEKTSRQAVFVSSVSNGIIGDAIAPSYWATNLTSPVRFSSAVESVLNTDPNSLFLEIGPHSALSSPLSQICNKLNMPCKYVSSQSRGSNCHVSFLSAVGRLWQASVALNLDPLFTGKAISELSQYPWNYTDYSKESLSAVETIILSPKDKRSRLISEAASIVLPANSAGKVPKTELELVLRALWADILRNVLQVPMADIGRQHNFFSLGGDSLTTAELVTAAYRHGIRLSPADIVQNPELWQMAAVAHIDEAETSGEVVPFSLIQQDGTESLKIDIQHKCGFQTDSIEDIYPCTPLQEGFLALGLKQPGSYVHRQVYRLEPRVDIERFVDSWNKVIKSCGSLRSRILLLNSSALQVVNATDEAWEHPVSGVDVATYLHTIRSIPMSYGDRLSRYTMLYQDDGEVFFIWIVHHAVFDGLSMKIVLNALHKVYNGAELALSPYSNFIRYIKSVDSNASSLYWRKEMEGAQRSQFPAASTSVKSQDRVFRRSIPFQNPKASITAATIIRAAWALVLSQYCVSDDVCFGMTLSGRQAPVPELDNIPGPMIASVPVRVKIDREMPVSKFLQQLQSHAAEMVAHEQFGLQNIAKLGPNAKEACDFANLLVIQPIQHLSSTACSALDAILQQGSKEMAISEEAMKNYFNYPLVLQAWVGDGFIDLHVTYYEHIMVHGQVEALANHFEHVTQQLLGSEDVSLRHITGTSSWDIQRAIEYNNEEPDIISSCIHQVVEEHAREHPDTMAVCAWDMKLSYSQLNIAANRLASYLHHDFAVKQNDIVHVCFEKTVWFFVSVLAINKAGAAWAPLDPSHPIKRQQEIVSQTKAKLVLTSPNSVGLCHGLVDNVIEVSSTLDETLKSRQQDSQNLHPVSPNAVAYVLFTSGSTGTPKGLAMQHKAACTSQTATVKRVGMTRDARMLQFASFVFDMSVGEMLGPWIAGACIYVPSEETRMNGLADYIRSMDITWMYLTPSFSRTVNPDTIPGVQVLVLGGEMVGRDILNTWFGKVRLINGWGPTETCVFSTLHEWTSLEESSSTIGRPVGGFCWITEDSNRLAPIGAIGEIVIQGPTILKEYLSDSAKTEAAITESLPDWMPKRHSEGWNRLYKTGDLGKYNPDGTIEFVSRKDTQIKIRGLRVELGEIEYQLKINIEGASQIMVDKITTEVGSSLVAFFSFSSETRMMAMDSITDEGANDIFLPLTSDLKSRIASTVGQLSVTLPRYMIPSFFIECRYMPSVSSTKLNRRMLKRLAESLDLKSLSTYSLVKSIKNAPETAMESRLQAIWAKRLNVPLESIGRDDSFLELGGDSIAVIHFVAEARQATISLTVKDVFDDPRLWKVASIADNANSESDLVSQIPPFSLLNLDLLDTNVKEELLSQCGITSWNMIEDAFPCLALQEGLMAMTAKQRGAYIAKMVFKIAQNVDIDHLKASWERTVAICSNLRTRILALGDRSIQIIVKEASLWENTDGLSMDAFLKRANDIHMTYGTRLSRFALVRDASGDKYFISIMHHSIFDGWSLDLMVRAFSAIYHGNNAPRLDSYSRFVKYALDADSKSSESYWTTQLSGASRASFPLPMDGMSAHKSEKKMGVSSRDIDLSPLTNSSITRATYLRAAWAILLARYCDTDDVCFGVSVSGRNAPGAENVLGLVVSTLPIRVRLDPNQTLLEFLHNIHKQSIDMVAHEQFGLQKIAKLNSEAKEACNFSSLFVIQPKELVSSSSEEEAIFVSTRAEQRLAWQSMTDYFSCPLIVQCHLNDDTVDLELVYDTAIISEFQVQALHNQLDHVVQQLISSSEEKMLRNVSIAGPWDLQQAMDWNAHDIVVEQDCLHDAVSRQAESCPDDEALYSTEFSLTYASLDRLSNHVAYQLLQHGIQPESIVPFCMEKSIWTVVAMVGIMKAGGAFMPLDPSHPKVRTWALVKEVNASVMICSPSTAQSCGGMVQGIIEVSASLLSLPFETPVNYQALSNYERSKPQNAAYVIYTSGSSGKPKGIVMPHSAICTALFRQPEVVHITKTSRVFQFSSYAFDGCIIEIFAALITGATVCVPTDTERLSSTSQFMTQARVTLTFLTPSFIKTIDPETVPTLITLCAAGEVPTKDIMTTWHGRVELFNLYGPAETCVMCSAHCWTSPSESPTTAGRPYAHHLFIVEPNNMNRLAPIGCIGELVVEGHAIARGYINNEEKTNAAFVSGLEWMLPTGSTKAYRTGDLAKFNSDGSIQILGRRDTQVKLRGQRIELGEIEHRIMSELKGVRYAVADVVEREAGKMLIAFVTLQNHPRPATISTLAVDGSLIFDETVTKSLQALVQNLRLVLPSYMIPSVVIPLWDMPHNASQKIDRRVLRELVAGMSQETLSKFSISKRDQTLPTTELELRLRDLWAHIIKVDPESISKFDNFLEIGGDSISAIVLSNLAAKEGLILPIVNIFKNPQLASMAASITSGQATSFDVVPFEMIEETTLQSVCDSVRQKCSLSNSQKLEDLLPCTPLQEGLMALAVKQPGSYIAKRVYRLVEAIDIDHFMASWEHTVQLCSNLRTRIIMNDRTSLQAVVANDMSWDETGDLSLLSYLENEFEMEYGSRLSRYAIVSDSNGSKYFVWTAHHAVIDGWTIQINLDTLQQVYNRKPAPTLQPYANFINYIRQLDQQAAANYWLSELEGAQRPAFPPASSPFQPIAAEASATRVLNTRIVFPSLDKSSITKPSVLRAAWAIVLGRYSDTDDVCFGVTTSGRQAPVQGLSEMTGPAICTLPVRIRLDQSKRVSTFLQEIQAQATEMIAHEQFGLQNVSKLSASAKDSCDFNSLLVIQPNEIKNLENDILTPIDINGLGAEKMLGNYFSYPFVVECSLLENHVDLMLVYKSDILTERQLQGLCSHFEHVVSQLLDEHDNLLGHISLTSDWDVNFARSANCDEPVAINQCIHHLIEQRAQMHPSSIAIDAWDGQFTYSEMDDAANRLANHLVRNMGVQVGDLVLVCFDKSSSFIIATLAINKSGAAWVPLDPSHPAARHESIAMSNVLEIRPQLNTELALNQSNETKLAVSVSPRDLAYIIFTSGSTGTPKGVAIQHDSLSSSQTAFRNRLGMDVNIRTLQFASYVFDASVAEIVATLLAGGCVCIPSWAMQMTSLATYIREAKVTFSFLTPSFARTISPEDVPCLETLILGGEAIGRDVFEKWFGKLRLFSAWGPTETTVIATLHEWESANESHLTIGRPITAYCCWIVDPKDPQKLAPTGTLGEIVVQGPALMREYLLDQEKTASAIVTSLPAWVPNRNTWGRFYKTGDLAVYNSDGSIRYSSRKDNQVKIRGLRIELGDIEHHISNNLNEVSQVAVDVSKRDAATVLVAFICFSDDTLPVGSIDDETAQNILLEPTPRLTASINTLVGRLNVVLPTYMVPTLFIPCKAMPLVASSKLDRKMLVQLAASLDQQQFEMYSLAHGVKVSPATDMERRLREIWAEILNMAPQSIGRDDSFLKIGGDSIAAIRLIAAARSRGIELVIGDIFSDPRLLAIASKARHVEVSSEETSSIKPFELLSEHERNHILTDEMRTNLDLSEKMGIYDAYPCSRLQEGLLALAVKHPGSYITSFQYRLSEHVDIDKFRNAWQMTVQLCGILRTRIVRLADSSIQVLVTGDKWDDTTDMTLVSYLQSIRKTHVDYGSQLCRYALIQEKKNETHFVLTMHHAIFDGWSMKIFFNTLRKAFNGLETPSLAPYSRFIQYTMNIDHESASKYWTEQLCKAEKASFPPTRSGMTNRSENPRSVRTFVTDIELPDISASGITRATILRATWALLLARYCDTDDVCFGTTISGRQAPLPGIMDMAGPAIATVPLRIRLDRQKSVLTFLQNVQEQGLAMVEFEQFGIQEIRKLSSDAFDSCDFSSLFVIQPKEALESAGGFEGEDPILVSTDQALETGEYTHQNYFSYPLVVQGHLNNESAQLVLIYDSEILHKKRIVALSHHFQHVAKELVVGIESSLGAITVASSWDLRQSEIFNSEVPEAVDSCFHTLVEMQAARTPNATALCAWDGSFTYAELDHAANRLAHHLMAKHTVKLDEVIHSYAVT</sequence>
<dbReference type="EMBL" id="MTYH01000080">
    <property type="protein sequence ID" value="PNP39600.1"/>
    <property type="molecule type" value="Genomic_DNA"/>
</dbReference>
<dbReference type="CDD" id="cd19545">
    <property type="entry name" value="FUM14_C_NRPS-like"/>
    <property type="match status" value="4"/>
</dbReference>
<dbReference type="InterPro" id="IPR010071">
    <property type="entry name" value="AA_adenyl_dom"/>
</dbReference>
<dbReference type="GO" id="GO:0031177">
    <property type="term" value="F:phosphopantetheine binding"/>
    <property type="evidence" value="ECO:0007669"/>
    <property type="project" value="InterPro"/>
</dbReference>
<comment type="similarity">
    <text evidence="7">In the C-terminal section; belongs to the NRP synthetase family.</text>
</comment>
<accession>A0A2K0T263</accession>
<dbReference type="InterPro" id="IPR036736">
    <property type="entry name" value="ACP-like_sf"/>
</dbReference>
<evidence type="ECO:0000256" key="8">
    <source>
        <dbReference type="ARBA" id="ARBA00029454"/>
    </source>
</evidence>
<dbReference type="Gene3D" id="3.40.366.10">
    <property type="entry name" value="Malonyl-Coenzyme A Acyl Carrier Protein, domain 2"/>
    <property type="match status" value="1"/>
</dbReference>
<dbReference type="InterPro" id="IPR001227">
    <property type="entry name" value="Ac_transferase_dom_sf"/>
</dbReference>
<dbReference type="CDD" id="cd05918">
    <property type="entry name" value="A_NRPS_SidN3_like"/>
    <property type="match status" value="3"/>
</dbReference>
<dbReference type="Gene3D" id="3.30.559.30">
    <property type="entry name" value="Nonribosomal peptide synthetase, condensation domain"/>
    <property type="match status" value="4"/>
</dbReference>
<dbReference type="SUPFAM" id="SSF47336">
    <property type="entry name" value="ACP-like"/>
    <property type="match status" value="4"/>
</dbReference>
<dbReference type="FunFam" id="1.10.1200.10:FF:000005">
    <property type="entry name" value="Nonribosomal peptide synthetase 1"/>
    <property type="match status" value="2"/>
</dbReference>
<dbReference type="PROSITE" id="PS00455">
    <property type="entry name" value="AMP_BINDING"/>
    <property type="match status" value="3"/>
</dbReference>
<dbReference type="PANTHER" id="PTHR45527:SF1">
    <property type="entry name" value="FATTY ACID SYNTHASE"/>
    <property type="match status" value="1"/>
</dbReference>
<dbReference type="InterPro" id="IPR016035">
    <property type="entry name" value="Acyl_Trfase/lysoPLipase"/>
</dbReference>
<evidence type="ECO:0000256" key="5">
    <source>
        <dbReference type="ARBA" id="ARBA00022679"/>
    </source>
</evidence>
<dbReference type="GO" id="GO:0005737">
    <property type="term" value="C:cytoplasm"/>
    <property type="evidence" value="ECO:0007669"/>
    <property type="project" value="TreeGrafter"/>
</dbReference>
<dbReference type="NCBIfam" id="TIGR01733">
    <property type="entry name" value="AA-adenyl-dom"/>
    <property type="match status" value="3"/>
</dbReference>
<feature type="domain" description="Carrier" evidence="9">
    <location>
        <begin position="1595"/>
        <end position="1671"/>
    </location>
</feature>
<dbReference type="GO" id="GO:0016740">
    <property type="term" value="F:transferase activity"/>
    <property type="evidence" value="ECO:0007669"/>
    <property type="project" value="UniProtKB-KW"/>
</dbReference>
<dbReference type="InterPro" id="IPR023213">
    <property type="entry name" value="CAT-like_dom_sf"/>
</dbReference>
<keyword evidence="3" id="KW-0597">Phosphoprotein</keyword>
<gene>
    <name evidence="10" type="ORF">TGAMA5MH_08416</name>
</gene>
<keyword evidence="4" id="KW-0436">Ligase</keyword>
<dbReference type="InterPro" id="IPR020806">
    <property type="entry name" value="PKS_PP-bd"/>
</dbReference>
<dbReference type="SUPFAM" id="SSF56801">
    <property type="entry name" value="Acetyl-CoA synthetase-like"/>
    <property type="match status" value="4"/>
</dbReference>